<dbReference type="GO" id="GO:0008168">
    <property type="term" value="F:methyltransferase activity"/>
    <property type="evidence" value="ECO:0007669"/>
    <property type="project" value="UniProtKB-KW"/>
</dbReference>
<dbReference type="AlphaFoldDB" id="A0A4Q1CKM9"/>
<dbReference type="GO" id="GO:0032259">
    <property type="term" value="P:methylation"/>
    <property type="evidence" value="ECO:0007669"/>
    <property type="project" value="UniProtKB-KW"/>
</dbReference>
<dbReference type="SUPFAM" id="SSF82199">
    <property type="entry name" value="SET domain"/>
    <property type="match status" value="1"/>
</dbReference>
<reference evidence="2 3" key="1">
    <citation type="submission" date="2019-01" db="EMBL/GenBank/DDBJ databases">
        <title>Lacibacter sp. strain TTM-7.</title>
        <authorList>
            <person name="Chen W.-M."/>
        </authorList>
    </citation>
    <scope>NUCLEOTIDE SEQUENCE [LARGE SCALE GENOMIC DNA]</scope>
    <source>
        <strain evidence="2 3">TTM-7</strain>
    </source>
</reference>
<feature type="domain" description="SET" evidence="1">
    <location>
        <begin position="14"/>
        <end position="129"/>
    </location>
</feature>
<evidence type="ECO:0000313" key="2">
    <source>
        <dbReference type="EMBL" id="RXK61517.1"/>
    </source>
</evidence>
<dbReference type="Proteomes" id="UP000290204">
    <property type="component" value="Unassembled WGS sequence"/>
</dbReference>
<evidence type="ECO:0000313" key="3">
    <source>
        <dbReference type="Proteomes" id="UP000290204"/>
    </source>
</evidence>
<dbReference type="Gene3D" id="2.170.270.10">
    <property type="entry name" value="SET domain"/>
    <property type="match status" value="1"/>
</dbReference>
<sequence>MTKEQLLNELRHDTWVMMKPSPIHGNGVFALRDIPKGQRGLFSKNIGEWIKIERTEIDALPAHSKELVETYCLFDDEFYYVPDYGFKVMDIVNFLNHDDTPNIISINDGEDFETLREIKAGEELLINYGEIVDSDE</sequence>
<dbReference type="RefSeq" id="WP_129128890.1">
    <property type="nucleotide sequence ID" value="NZ_SDHW01000001.1"/>
</dbReference>
<dbReference type="EMBL" id="SDHW01000001">
    <property type="protein sequence ID" value="RXK61517.1"/>
    <property type="molecule type" value="Genomic_DNA"/>
</dbReference>
<dbReference type="OrthoDB" id="279507at2"/>
<dbReference type="SMART" id="SM00317">
    <property type="entry name" value="SET"/>
    <property type="match status" value="1"/>
</dbReference>
<organism evidence="2 3">
    <name type="scientific">Lacibacter luteus</name>
    <dbReference type="NCBI Taxonomy" id="2508719"/>
    <lineage>
        <taxon>Bacteria</taxon>
        <taxon>Pseudomonadati</taxon>
        <taxon>Bacteroidota</taxon>
        <taxon>Chitinophagia</taxon>
        <taxon>Chitinophagales</taxon>
        <taxon>Chitinophagaceae</taxon>
        <taxon>Lacibacter</taxon>
    </lineage>
</organism>
<keyword evidence="2" id="KW-0808">Transferase</keyword>
<comment type="caution">
    <text evidence="2">The sequence shown here is derived from an EMBL/GenBank/DDBJ whole genome shotgun (WGS) entry which is preliminary data.</text>
</comment>
<keyword evidence="3" id="KW-1185">Reference proteome</keyword>
<dbReference type="InterPro" id="IPR046341">
    <property type="entry name" value="SET_dom_sf"/>
</dbReference>
<keyword evidence="2" id="KW-0489">Methyltransferase</keyword>
<evidence type="ECO:0000259" key="1">
    <source>
        <dbReference type="PROSITE" id="PS50280"/>
    </source>
</evidence>
<gene>
    <name evidence="2" type="ORF">ESA94_00410</name>
</gene>
<protein>
    <submittedName>
        <fullName evidence="2">SET domain-containing protein-lysine N-methyltransferase</fullName>
    </submittedName>
</protein>
<proteinExistence type="predicted"/>
<accession>A0A4Q1CKM9</accession>
<dbReference type="Pfam" id="PF00856">
    <property type="entry name" value="SET"/>
    <property type="match status" value="1"/>
</dbReference>
<name>A0A4Q1CKM9_9BACT</name>
<dbReference type="PROSITE" id="PS50280">
    <property type="entry name" value="SET"/>
    <property type="match status" value="1"/>
</dbReference>
<dbReference type="InterPro" id="IPR001214">
    <property type="entry name" value="SET_dom"/>
</dbReference>